<comment type="caution">
    <text evidence="10">The sequence shown here is derived from an EMBL/GenBank/DDBJ whole genome shotgun (WGS) entry which is preliminary data.</text>
</comment>
<dbReference type="NCBIfam" id="NF007033">
    <property type="entry name" value="PRK09496.1-5"/>
    <property type="match status" value="1"/>
</dbReference>
<dbReference type="PANTHER" id="PTHR43833">
    <property type="entry name" value="POTASSIUM CHANNEL PROTEIN 2-RELATED-RELATED"/>
    <property type="match status" value="1"/>
</dbReference>
<evidence type="ECO:0000313" key="10">
    <source>
        <dbReference type="EMBL" id="OUP61821.1"/>
    </source>
</evidence>
<dbReference type="InterPro" id="IPR036721">
    <property type="entry name" value="RCK_C_sf"/>
</dbReference>
<dbReference type="InterPro" id="IPR006037">
    <property type="entry name" value="RCK_C"/>
</dbReference>
<accession>A0A1Y3VKA2</accession>
<reference evidence="11" key="1">
    <citation type="submission" date="2017-04" db="EMBL/GenBank/DDBJ databases">
        <title>Function of individual gut microbiota members based on whole genome sequencing of pure cultures obtained from chicken caecum.</title>
        <authorList>
            <person name="Medvecky M."/>
            <person name="Cejkova D."/>
            <person name="Polansky O."/>
            <person name="Karasova D."/>
            <person name="Kubasova T."/>
            <person name="Cizek A."/>
            <person name="Rychlik I."/>
        </authorList>
    </citation>
    <scope>NUCLEOTIDE SEQUENCE [LARGE SCALE GENOMIC DNA]</scope>
    <source>
        <strain evidence="11">An178</strain>
    </source>
</reference>
<evidence type="ECO:0000256" key="1">
    <source>
        <dbReference type="ARBA" id="ARBA00017378"/>
    </source>
</evidence>
<dbReference type="NCBIfam" id="NF007039">
    <property type="entry name" value="PRK09496.3-2"/>
    <property type="match status" value="1"/>
</dbReference>
<keyword evidence="5" id="KW-0520">NAD</keyword>
<dbReference type="SUPFAM" id="SSF51735">
    <property type="entry name" value="NAD(P)-binding Rossmann-fold domains"/>
    <property type="match status" value="2"/>
</dbReference>
<feature type="domain" description="RCK N-terminal" evidence="7">
    <location>
        <begin position="229"/>
        <end position="346"/>
    </location>
</feature>
<evidence type="ECO:0000256" key="3">
    <source>
        <dbReference type="ARBA" id="ARBA00022538"/>
    </source>
</evidence>
<reference evidence="10" key="2">
    <citation type="journal article" date="2018" name="BMC Genomics">
        <title>Whole genome sequencing and function prediction of 133 gut anaerobes isolated from chicken caecum in pure cultures.</title>
        <authorList>
            <person name="Medvecky M."/>
            <person name="Cejkova D."/>
            <person name="Polansky O."/>
            <person name="Karasova D."/>
            <person name="Kubasova T."/>
            <person name="Cizek A."/>
            <person name="Rychlik I."/>
        </authorList>
    </citation>
    <scope>NUCLEOTIDE SEQUENCE</scope>
    <source>
        <strain evidence="10">An178</strain>
    </source>
</reference>
<dbReference type="GO" id="GO:0005886">
    <property type="term" value="C:plasma membrane"/>
    <property type="evidence" value="ECO:0007669"/>
    <property type="project" value="InterPro"/>
</dbReference>
<gene>
    <name evidence="9" type="primary">trkA</name>
    <name evidence="10" type="ORF">B5F14_00055</name>
    <name evidence="9" type="ORF">POG00_06665</name>
</gene>
<evidence type="ECO:0000256" key="4">
    <source>
        <dbReference type="ARBA" id="ARBA00022958"/>
    </source>
</evidence>
<dbReference type="Proteomes" id="UP001220658">
    <property type="component" value="Unassembled WGS sequence"/>
</dbReference>
<keyword evidence="11" id="KW-1185">Reference proteome</keyword>
<dbReference type="InterPro" id="IPR036291">
    <property type="entry name" value="NAD(P)-bd_dom_sf"/>
</dbReference>
<dbReference type="PROSITE" id="PS51201">
    <property type="entry name" value="RCK_N"/>
    <property type="match status" value="2"/>
</dbReference>
<feature type="domain" description="RCK C-terminal" evidence="8">
    <location>
        <begin position="140"/>
        <end position="223"/>
    </location>
</feature>
<evidence type="ECO:0000313" key="11">
    <source>
        <dbReference type="Proteomes" id="UP000195447"/>
    </source>
</evidence>
<reference evidence="9" key="3">
    <citation type="submission" date="2023-01" db="EMBL/GenBank/DDBJ databases">
        <title>Human gut microbiome strain richness.</title>
        <authorList>
            <person name="Chen-Liaw A."/>
        </authorList>
    </citation>
    <scope>NUCLEOTIDE SEQUENCE</scope>
    <source>
        <strain evidence="9">D55st1_G4_D55t1_190419</strain>
    </source>
</reference>
<proteinExistence type="predicted"/>
<sequence length="452" mass="49512">MKIIIVGDGKVGFAIAKQLSKEGYDITIIENKPQVLNLTMNLLDVVGIQGNGANYDVLKEAQVDQADLIIAATSSDEINIISCLMAKKMGVGNTIARIRNPEYVKGLRMLKEDLGLSLQINPEQTAAIEIVRSLSFSNFIKTSSFAKGRLELAEIKVLENSPLIGKKISKLGDALKSQIQFVAIQHGKEVSIPNGDTEIRLHDKVTLTGSTKQLEKFLCAIGVLQQRSVHEVMIVGGGKITFYLVPMLLELGIGVKVIEMKRDRCLELVEKFPEITVIHGDGTDHELLLSESLRDMDVFIALTDNDEENVIISMYASNQGVGKVIPKVNRVSLGFLLEKLGIENAITPKNLTANQIVSYVRAMQNTLGSNVESLIKIVDDQVEVLEFRVRSNCKFIGIPLKDLNLKEGILISYITHRGVSRIGVGSSRVALGDTVIIVSTQQGLRDINDVLA</sequence>
<dbReference type="Pfam" id="PF02254">
    <property type="entry name" value="TrkA_N"/>
    <property type="match status" value="2"/>
</dbReference>
<evidence type="ECO:0000256" key="5">
    <source>
        <dbReference type="ARBA" id="ARBA00023027"/>
    </source>
</evidence>
<dbReference type="EMBL" id="NFKM01000001">
    <property type="protein sequence ID" value="OUP61821.1"/>
    <property type="molecule type" value="Genomic_DNA"/>
</dbReference>
<name>A0A1Y3VKA2_9FIRM</name>
<keyword evidence="6" id="KW-0406">Ion transport</keyword>
<dbReference type="PROSITE" id="PS51202">
    <property type="entry name" value="RCK_C"/>
    <property type="match status" value="2"/>
</dbReference>
<dbReference type="Pfam" id="PF02080">
    <property type="entry name" value="TrkA_C"/>
    <property type="match status" value="2"/>
</dbReference>
<evidence type="ECO:0000313" key="9">
    <source>
        <dbReference type="EMBL" id="MDC0828393.1"/>
    </source>
</evidence>
<evidence type="ECO:0000256" key="2">
    <source>
        <dbReference type="ARBA" id="ARBA00022448"/>
    </source>
</evidence>
<dbReference type="NCBIfam" id="NF007041">
    <property type="entry name" value="PRK09496.3-4"/>
    <property type="match status" value="1"/>
</dbReference>
<keyword evidence="2" id="KW-0813">Transport</keyword>
<evidence type="ECO:0000259" key="7">
    <source>
        <dbReference type="PROSITE" id="PS51201"/>
    </source>
</evidence>
<organism evidence="10 11">
    <name type="scientific">Faecalitalea cylindroides</name>
    <dbReference type="NCBI Taxonomy" id="39483"/>
    <lineage>
        <taxon>Bacteria</taxon>
        <taxon>Bacillati</taxon>
        <taxon>Bacillota</taxon>
        <taxon>Erysipelotrichia</taxon>
        <taxon>Erysipelotrichales</taxon>
        <taxon>Erysipelotrichaceae</taxon>
        <taxon>Faecalitalea</taxon>
    </lineage>
</organism>
<dbReference type="Gene3D" id="3.30.70.1450">
    <property type="entry name" value="Regulator of K+ conductance, C-terminal domain"/>
    <property type="match status" value="2"/>
</dbReference>
<dbReference type="InterPro" id="IPR006036">
    <property type="entry name" value="K_uptake_TrkA"/>
</dbReference>
<feature type="domain" description="RCK N-terminal" evidence="7">
    <location>
        <begin position="1"/>
        <end position="122"/>
    </location>
</feature>
<dbReference type="InterPro" id="IPR003148">
    <property type="entry name" value="RCK_N"/>
</dbReference>
<dbReference type="EMBL" id="JAQNCK010000016">
    <property type="protein sequence ID" value="MDC0828393.1"/>
    <property type="molecule type" value="Genomic_DNA"/>
</dbReference>
<evidence type="ECO:0000256" key="6">
    <source>
        <dbReference type="ARBA" id="ARBA00023065"/>
    </source>
</evidence>
<dbReference type="Gene3D" id="3.40.50.720">
    <property type="entry name" value="NAD(P)-binding Rossmann-like Domain"/>
    <property type="match status" value="2"/>
</dbReference>
<protein>
    <recommendedName>
        <fullName evidence="1">Trk system potassium uptake protein TrkA</fullName>
    </recommendedName>
</protein>
<keyword evidence="4" id="KW-0630">Potassium</keyword>
<dbReference type="GO" id="GO:0015079">
    <property type="term" value="F:potassium ion transmembrane transporter activity"/>
    <property type="evidence" value="ECO:0007669"/>
    <property type="project" value="InterPro"/>
</dbReference>
<keyword evidence="3" id="KW-0633">Potassium transport</keyword>
<dbReference type="Proteomes" id="UP000195447">
    <property type="component" value="Unassembled WGS sequence"/>
</dbReference>
<feature type="domain" description="RCK C-terminal" evidence="8">
    <location>
        <begin position="369"/>
        <end position="452"/>
    </location>
</feature>
<evidence type="ECO:0000259" key="8">
    <source>
        <dbReference type="PROSITE" id="PS51202"/>
    </source>
</evidence>
<dbReference type="InterPro" id="IPR050721">
    <property type="entry name" value="Trk_Ktr_HKT_K-transport"/>
</dbReference>
<dbReference type="SUPFAM" id="SSF116726">
    <property type="entry name" value="TrkA C-terminal domain-like"/>
    <property type="match status" value="2"/>
</dbReference>
<dbReference type="RefSeq" id="WP_015536344.1">
    <property type="nucleotide sequence ID" value="NZ_CABKSV010000074.1"/>
</dbReference>
<dbReference type="PANTHER" id="PTHR43833:SF5">
    <property type="entry name" value="TRK SYSTEM POTASSIUM UPTAKE PROTEIN TRKA"/>
    <property type="match status" value="1"/>
</dbReference>
<dbReference type="PRINTS" id="PR00335">
    <property type="entry name" value="KUPTAKETRKA"/>
</dbReference>
<dbReference type="AlphaFoldDB" id="A0A1Y3VKA2"/>